<dbReference type="PROSITE" id="PS01065">
    <property type="entry name" value="ETF_BETA"/>
    <property type="match status" value="1"/>
</dbReference>
<organism evidence="3 4">
    <name type="scientific">Halorubrum vacuolatum</name>
    <name type="common">Natronobacterium vacuolatum</name>
    <dbReference type="NCBI Taxonomy" id="63740"/>
    <lineage>
        <taxon>Archaea</taxon>
        <taxon>Methanobacteriati</taxon>
        <taxon>Methanobacteriota</taxon>
        <taxon>Stenosarchaea group</taxon>
        <taxon>Halobacteria</taxon>
        <taxon>Halobacteriales</taxon>
        <taxon>Haloferacaceae</taxon>
        <taxon>Halorubrum</taxon>
    </lineage>
</organism>
<dbReference type="SMART" id="SM00893">
    <property type="entry name" value="ETF"/>
    <property type="match status" value="1"/>
</dbReference>
<dbReference type="GO" id="GO:0009055">
    <property type="term" value="F:electron transfer activity"/>
    <property type="evidence" value="ECO:0007669"/>
    <property type="project" value="InterPro"/>
</dbReference>
<dbReference type="Gene3D" id="3.40.50.620">
    <property type="entry name" value="HUPs"/>
    <property type="match status" value="1"/>
</dbReference>
<protein>
    <submittedName>
        <fullName evidence="3">Electron transfer flavoprotein beta subunit</fullName>
    </submittedName>
</protein>
<sequence length="268" mass="28050">MTSPNAEGWTVVVGVKQVPDSDEVRIDPDTGRLDRANAPAVLNGPDRDALEAALSIRDAVGGTVTAITMGPPTATAVLEEAVAMGCDDAALVTDRAFAGSDTWPTSYALAMAAKHLNADVVVCGEETTDSSTGQVPPGIAAHNGWAQLTYVEDVEPLPEENRLAARRDVEGGHERVAADLPVVVAVAYGEFDARPAGLHRKIFAENDFEPDQLTAEDLSIDPGDVGMDASPTQVGGMDTVEPVERKNEILEDVADLLEPIAATAEVDG</sequence>
<gene>
    <name evidence="3" type="ORF">SAMN06264855_102341</name>
</gene>
<dbReference type="SUPFAM" id="SSF52402">
    <property type="entry name" value="Adenine nucleotide alpha hydrolases-like"/>
    <property type="match status" value="1"/>
</dbReference>
<dbReference type="Proteomes" id="UP000198397">
    <property type="component" value="Unassembled WGS sequence"/>
</dbReference>
<accession>A0A238VG67</accession>
<reference evidence="3 4" key="1">
    <citation type="submission" date="2017-06" db="EMBL/GenBank/DDBJ databases">
        <authorList>
            <person name="Kim H.J."/>
            <person name="Triplett B.A."/>
        </authorList>
    </citation>
    <scope>NUCLEOTIDE SEQUENCE [LARGE SCALE GENOMIC DNA]</scope>
    <source>
        <strain evidence="3 4">DSM 8800</strain>
    </source>
</reference>
<dbReference type="PANTHER" id="PTHR21294:SF17">
    <property type="entry name" value="PROTEIN FIXA"/>
    <property type="match status" value="1"/>
</dbReference>
<dbReference type="InterPro" id="IPR012255">
    <property type="entry name" value="ETF_b"/>
</dbReference>
<evidence type="ECO:0000313" key="3">
    <source>
        <dbReference type="EMBL" id="SNR32683.1"/>
    </source>
</evidence>
<keyword evidence="4" id="KW-1185">Reference proteome</keyword>
<dbReference type="InterPro" id="IPR033948">
    <property type="entry name" value="ETF_beta_N"/>
</dbReference>
<dbReference type="PIRSF" id="PIRSF000090">
    <property type="entry name" value="Beta-ETF"/>
    <property type="match status" value="1"/>
</dbReference>
<dbReference type="Pfam" id="PF01012">
    <property type="entry name" value="ETF"/>
    <property type="match status" value="1"/>
</dbReference>
<evidence type="ECO:0000313" key="4">
    <source>
        <dbReference type="Proteomes" id="UP000198397"/>
    </source>
</evidence>
<dbReference type="PANTHER" id="PTHR21294">
    <property type="entry name" value="ELECTRON TRANSFER FLAVOPROTEIN BETA-SUBUNIT"/>
    <property type="match status" value="1"/>
</dbReference>
<proteinExistence type="inferred from homology"/>
<name>A0A238VG67_HALVU</name>
<dbReference type="EMBL" id="FZNQ01000002">
    <property type="protein sequence ID" value="SNR32683.1"/>
    <property type="molecule type" value="Genomic_DNA"/>
</dbReference>
<dbReference type="InterPro" id="IPR014730">
    <property type="entry name" value="ETF_a/b_N"/>
</dbReference>
<evidence type="ECO:0000259" key="2">
    <source>
        <dbReference type="SMART" id="SM00893"/>
    </source>
</evidence>
<dbReference type="AlphaFoldDB" id="A0A238VG67"/>
<feature type="domain" description="Electron transfer flavoprotein alpha/beta-subunit N-terminal" evidence="2">
    <location>
        <begin position="30"/>
        <end position="222"/>
    </location>
</feature>
<dbReference type="InterPro" id="IPR014729">
    <property type="entry name" value="Rossmann-like_a/b/a_fold"/>
</dbReference>
<dbReference type="CDD" id="cd01714">
    <property type="entry name" value="ETF_beta"/>
    <property type="match status" value="1"/>
</dbReference>
<comment type="similarity">
    <text evidence="1">Belongs to the ETF beta-subunit/FixA family.</text>
</comment>
<evidence type="ECO:0000256" key="1">
    <source>
        <dbReference type="ARBA" id="ARBA00007557"/>
    </source>
</evidence>
<dbReference type="OrthoDB" id="6635at2157"/>
<dbReference type="RefSeq" id="WP_089383783.1">
    <property type="nucleotide sequence ID" value="NZ_FZNQ01000002.1"/>
</dbReference>
<dbReference type="InterPro" id="IPR000049">
    <property type="entry name" value="ET-Flavoprotein_bsu_CS"/>
</dbReference>